<feature type="region of interest" description="Disordered" evidence="1">
    <location>
        <begin position="202"/>
        <end position="230"/>
    </location>
</feature>
<dbReference type="STRING" id="1081109.A0A166NQI3"/>
<feature type="region of interest" description="Disordered" evidence="1">
    <location>
        <begin position="245"/>
        <end position="266"/>
    </location>
</feature>
<evidence type="ECO:0000313" key="2">
    <source>
        <dbReference type="EMBL" id="KZZ91700.1"/>
    </source>
</evidence>
<protein>
    <submittedName>
        <fullName evidence="2">Uncharacterized protein</fullName>
    </submittedName>
</protein>
<proteinExistence type="predicted"/>
<feature type="compositionally biased region" description="Polar residues" evidence="1">
    <location>
        <begin position="78"/>
        <end position="87"/>
    </location>
</feature>
<dbReference type="AlphaFoldDB" id="A0A166NQI3"/>
<feature type="compositionally biased region" description="Low complexity" evidence="1">
    <location>
        <begin position="144"/>
        <end position="160"/>
    </location>
</feature>
<feature type="compositionally biased region" description="Basic and acidic residues" evidence="1">
    <location>
        <begin position="118"/>
        <end position="132"/>
    </location>
</feature>
<evidence type="ECO:0000313" key="3">
    <source>
        <dbReference type="Proteomes" id="UP000078544"/>
    </source>
</evidence>
<organism evidence="2 3">
    <name type="scientific">Moelleriella libera RCEF 2490</name>
    <dbReference type="NCBI Taxonomy" id="1081109"/>
    <lineage>
        <taxon>Eukaryota</taxon>
        <taxon>Fungi</taxon>
        <taxon>Dikarya</taxon>
        <taxon>Ascomycota</taxon>
        <taxon>Pezizomycotina</taxon>
        <taxon>Sordariomycetes</taxon>
        <taxon>Hypocreomycetidae</taxon>
        <taxon>Hypocreales</taxon>
        <taxon>Clavicipitaceae</taxon>
        <taxon>Moelleriella</taxon>
    </lineage>
</organism>
<sequence>MCTTDIHTYVYPDGRQETISRPSLCSSSCYGRPCINNVVFQHGSQSVPFGHPVAPAYAMGSGYQSSYYGYLPSPHSYSPRRSMTSYRSGDDSERSYHSSSSSRRRRCGISINGQIIDPGHRSPNRDPRERILLVDNPPTPRTPPQAFAFPRSAPSSPSFPNTSPVIIDASPRGCSPRHSGRRPVIVDERQRHDGTGAHIHVEVSHGRRKGRRAHRSSTSSHESRQSMQGIAEVEELRRCRRQLEKARQGWNRPCQDEEDAEADEQLRRQLEKQRKIDRANREIASRPAVPLRPVPFHRSSTSTGAKTAHFSQEREDELLDRIRDLDIKDKRHFAPYDEDAAQRDRLLQRMVPRRRATVGPGSRRHRVQYDEGVYRWE</sequence>
<gene>
    <name evidence="2" type="ORF">AAL_06454</name>
</gene>
<evidence type="ECO:0000256" key="1">
    <source>
        <dbReference type="SAM" id="MobiDB-lite"/>
    </source>
</evidence>
<keyword evidence="3" id="KW-1185">Reference proteome</keyword>
<reference evidence="2 3" key="1">
    <citation type="journal article" date="2016" name="Genome Biol. Evol.">
        <title>Divergent and convergent evolution of fungal pathogenicity.</title>
        <authorList>
            <person name="Shang Y."/>
            <person name="Xiao G."/>
            <person name="Zheng P."/>
            <person name="Cen K."/>
            <person name="Zhan S."/>
            <person name="Wang C."/>
        </authorList>
    </citation>
    <scope>NUCLEOTIDE SEQUENCE [LARGE SCALE GENOMIC DNA]</scope>
    <source>
        <strain evidence="2 3">RCEF 2490</strain>
    </source>
</reference>
<accession>A0A166NQI3</accession>
<dbReference type="OrthoDB" id="3439480at2759"/>
<name>A0A166NQI3_9HYPO</name>
<feature type="compositionally biased region" description="Basic residues" evidence="1">
    <location>
        <begin position="206"/>
        <end position="215"/>
    </location>
</feature>
<dbReference type="EMBL" id="AZGY01000017">
    <property type="protein sequence ID" value="KZZ91700.1"/>
    <property type="molecule type" value="Genomic_DNA"/>
</dbReference>
<comment type="caution">
    <text evidence="2">The sequence shown here is derived from an EMBL/GenBank/DDBJ whole genome shotgun (WGS) entry which is preliminary data.</text>
</comment>
<feature type="region of interest" description="Disordered" evidence="1">
    <location>
        <begin position="78"/>
        <end position="161"/>
    </location>
</feature>
<dbReference type="Proteomes" id="UP000078544">
    <property type="component" value="Unassembled WGS sequence"/>
</dbReference>
<feature type="region of interest" description="Disordered" evidence="1">
    <location>
        <begin position="291"/>
        <end position="314"/>
    </location>
</feature>